<proteinExistence type="predicted"/>
<keyword evidence="3" id="KW-1185">Reference proteome</keyword>
<dbReference type="Pfam" id="PF03417">
    <property type="entry name" value="AAT"/>
    <property type="match status" value="1"/>
</dbReference>
<evidence type="ECO:0000313" key="2">
    <source>
        <dbReference type="EMBL" id="SIS02605.1"/>
    </source>
</evidence>
<feature type="domain" description="Peptidase C45 hydrolase" evidence="1">
    <location>
        <begin position="99"/>
        <end position="300"/>
    </location>
</feature>
<dbReference type="AlphaFoldDB" id="A0A1N7FQT0"/>
<sequence>MTTMTFDAVSEHRPGPKWHARWQRSWPAYEAWFIARGGESGPDARACRAAMQRHMPELISTYDQLVAIAGGSNRAARFLSTWCPPTYLGGCSLAARADDSGVRLVRNYDLSPDLNEGLLLRSEWVRPVMGMVEFLWGLSDGINDAGLSIALAYGGRSEAAEGFGITTILRYVLETCTTVAESLAALRRIPSHMAYNIVLADRTGASASVEMRPGGGAVVMPDALATNHQREGTPDRPAFTRTYERHAHLTGLETPAAELHKSFTSAPLHQDRFGEGFGTLFTAEYDPEAGAMRLIWPDEQWAQSLDAFEEGNRLVTLATRAGWTPPEAGSDWTMAAYVDWVQVGRDYAAGRGQPMETYVSAARQTENTTTAVLQGRGERAILRG</sequence>
<keyword evidence="2" id="KW-0378">Hydrolase</keyword>
<dbReference type="EMBL" id="FTNV01000001">
    <property type="protein sequence ID" value="SIS02605.1"/>
    <property type="molecule type" value="Genomic_DNA"/>
</dbReference>
<dbReference type="InterPro" id="IPR047794">
    <property type="entry name" value="C45_proenzyme-like"/>
</dbReference>
<dbReference type="GO" id="GO:0016787">
    <property type="term" value="F:hydrolase activity"/>
    <property type="evidence" value="ECO:0007669"/>
    <property type="project" value="UniProtKB-KW"/>
</dbReference>
<dbReference type="Gene3D" id="3.60.60.10">
    <property type="entry name" value="Penicillin V Acylase, Chain A"/>
    <property type="match status" value="1"/>
</dbReference>
<evidence type="ECO:0000259" key="1">
    <source>
        <dbReference type="Pfam" id="PF03417"/>
    </source>
</evidence>
<dbReference type="NCBIfam" id="NF040521">
    <property type="entry name" value="C45_proenzyme"/>
    <property type="match status" value="1"/>
</dbReference>
<dbReference type="SUPFAM" id="SSF56235">
    <property type="entry name" value="N-terminal nucleophile aminohydrolases (Ntn hydrolases)"/>
    <property type="match status" value="1"/>
</dbReference>
<evidence type="ECO:0000313" key="3">
    <source>
        <dbReference type="Proteomes" id="UP000186019"/>
    </source>
</evidence>
<dbReference type="Proteomes" id="UP000186019">
    <property type="component" value="Unassembled WGS sequence"/>
</dbReference>
<organism evidence="2 3">
    <name type="scientific">Roseovarius nanhaiticus</name>
    <dbReference type="NCBI Taxonomy" id="573024"/>
    <lineage>
        <taxon>Bacteria</taxon>
        <taxon>Pseudomonadati</taxon>
        <taxon>Pseudomonadota</taxon>
        <taxon>Alphaproteobacteria</taxon>
        <taxon>Rhodobacterales</taxon>
        <taxon>Roseobacteraceae</taxon>
        <taxon>Roseovarius</taxon>
    </lineage>
</organism>
<accession>A0A1N7FQT0</accession>
<dbReference type="RefSeq" id="WP_076531953.1">
    <property type="nucleotide sequence ID" value="NZ_FOAC01000001.1"/>
</dbReference>
<dbReference type="InterPro" id="IPR005079">
    <property type="entry name" value="Peptidase_C45_hydrolase"/>
</dbReference>
<dbReference type="InterPro" id="IPR029055">
    <property type="entry name" value="Ntn_hydrolases_N"/>
</dbReference>
<reference evidence="2 3" key="1">
    <citation type="submission" date="2017-01" db="EMBL/GenBank/DDBJ databases">
        <authorList>
            <person name="Mah S.A."/>
            <person name="Swanson W.J."/>
            <person name="Moy G.W."/>
            <person name="Vacquier V.D."/>
        </authorList>
    </citation>
    <scope>NUCLEOTIDE SEQUENCE [LARGE SCALE GENOMIC DNA]</scope>
    <source>
        <strain evidence="2 3">DSM 29590</strain>
    </source>
</reference>
<gene>
    <name evidence="2" type="ORF">SAMN05421666_1274</name>
</gene>
<name>A0A1N7FQT0_9RHOB</name>
<dbReference type="OrthoDB" id="8617387at2"/>
<protein>
    <submittedName>
        <fullName evidence="2">Predicted choloylglycine hydrolase</fullName>
    </submittedName>
</protein>
<dbReference type="STRING" id="573024.SAMN05216208_0862"/>